<dbReference type="Proteomes" id="UP001177341">
    <property type="component" value="Unassembled WGS sequence"/>
</dbReference>
<dbReference type="InterPro" id="IPR037883">
    <property type="entry name" value="Knr4/Smi1-like_sf"/>
</dbReference>
<sequence>MNDIIDELRAMNLDRFGSIELPDEDQLVEIEEELLIGIPPDFKEYLLEASDVVVGTLTPVTVTDPHAHTHLPDVTATAWSIGLPRDVIPVCETPDGYYAMSSEGVISFWERETEEFGEQEWENIWDWVEKVWMQS</sequence>
<protein>
    <submittedName>
        <fullName evidence="2">SMI1/KNR4 family protein</fullName>
    </submittedName>
</protein>
<dbReference type="SMART" id="SM00860">
    <property type="entry name" value="SMI1_KNR4"/>
    <property type="match status" value="1"/>
</dbReference>
<dbReference type="Gene3D" id="3.40.1580.10">
    <property type="entry name" value="SMI1/KNR4-like"/>
    <property type="match status" value="1"/>
</dbReference>
<feature type="domain" description="Knr4/Smi1-like" evidence="1">
    <location>
        <begin position="21"/>
        <end position="130"/>
    </location>
</feature>
<dbReference type="Pfam" id="PF14567">
    <property type="entry name" value="SUKH_5"/>
    <property type="match status" value="1"/>
</dbReference>
<reference evidence="2" key="1">
    <citation type="submission" date="2023-07" db="EMBL/GenBank/DDBJ databases">
        <title>Genome content predicts the carbon catabolic preferences of heterotrophic bacteria.</title>
        <authorList>
            <person name="Gralka M."/>
        </authorList>
    </citation>
    <scope>NUCLEOTIDE SEQUENCE</scope>
    <source>
        <strain evidence="2">5G01</strain>
    </source>
</reference>
<gene>
    <name evidence="2" type="ORF">Q8W30_11845</name>
</gene>
<evidence type="ECO:0000259" key="1">
    <source>
        <dbReference type="SMART" id="SM00860"/>
    </source>
</evidence>
<accession>A0ABT9EW20</accession>
<dbReference type="EMBL" id="JAUYVO010000007">
    <property type="protein sequence ID" value="MDP2523266.1"/>
    <property type="molecule type" value="Genomic_DNA"/>
</dbReference>
<dbReference type="RefSeq" id="WP_305450857.1">
    <property type="nucleotide sequence ID" value="NZ_JAUYVO010000007.1"/>
</dbReference>
<evidence type="ECO:0000313" key="3">
    <source>
        <dbReference type="Proteomes" id="UP001177341"/>
    </source>
</evidence>
<comment type="caution">
    <text evidence="2">The sequence shown here is derived from an EMBL/GenBank/DDBJ whole genome shotgun (WGS) entry which is preliminary data.</text>
</comment>
<organism evidence="2 3">
    <name type="scientific">Neptunomonas phycophila</name>
    <dbReference type="NCBI Taxonomy" id="1572645"/>
    <lineage>
        <taxon>Bacteria</taxon>
        <taxon>Pseudomonadati</taxon>
        <taxon>Pseudomonadota</taxon>
        <taxon>Gammaproteobacteria</taxon>
        <taxon>Oceanospirillales</taxon>
        <taxon>Oceanospirillaceae</taxon>
        <taxon>Neptunomonas</taxon>
    </lineage>
</organism>
<dbReference type="InterPro" id="IPR018958">
    <property type="entry name" value="Knr4/Smi1-like_dom"/>
</dbReference>
<proteinExistence type="predicted"/>
<keyword evidence="3" id="KW-1185">Reference proteome</keyword>
<name>A0ABT9EW20_9GAMM</name>
<evidence type="ECO:0000313" key="2">
    <source>
        <dbReference type="EMBL" id="MDP2523266.1"/>
    </source>
</evidence>
<dbReference type="SUPFAM" id="SSF160631">
    <property type="entry name" value="SMI1/KNR4-like"/>
    <property type="match status" value="1"/>
</dbReference>